<comment type="caution">
    <text evidence="13">The sequence shown here is derived from an EMBL/GenBank/DDBJ whole genome shotgun (WGS) entry which is preliminary data.</text>
</comment>
<dbReference type="EMBL" id="VSIY01000005">
    <property type="protein sequence ID" value="TYB81754.1"/>
    <property type="molecule type" value="Genomic_DNA"/>
</dbReference>
<protein>
    <recommendedName>
        <fullName evidence="11">Transport permease protein</fullName>
    </recommendedName>
</protein>
<dbReference type="Pfam" id="PF01061">
    <property type="entry name" value="ABC2_membrane"/>
    <property type="match status" value="1"/>
</dbReference>
<keyword evidence="8 11" id="KW-1133">Transmembrane helix</keyword>
<feature type="transmembrane region" description="Helical" evidence="11">
    <location>
        <begin position="237"/>
        <end position="258"/>
    </location>
</feature>
<dbReference type="GO" id="GO:0140359">
    <property type="term" value="F:ABC-type transporter activity"/>
    <property type="evidence" value="ECO:0007669"/>
    <property type="project" value="InterPro"/>
</dbReference>
<keyword evidence="7" id="KW-0972">Capsule biogenesis/degradation</keyword>
<dbReference type="PROSITE" id="PS51012">
    <property type="entry name" value="ABC_TM2"/>
    <property type="match status" value="1"/>
</dbReference>
<feature type="transmembrane region" description="Helical" evidence="11">
    <location>
        <begin position="36"/>
        <end position="59"/>
    </location>
</feature>
<evidence type="ECO:0000256" key="10">
    <source>
        <dbReference type="ARBA" id="ARBA00023136"/>
    </source>
</evidence>
<dbReference type="Proteomes" id="UP000322080">
    <property type="component" value="Unassembled WGS sequence"/>
</dbReference>
<evidence type="ECO:0000256" key="2">
    <source>
        <dbReference type="ARBA" id="ARBA00007783"/>
    </source>
</evidence>
<evidence type="ECO:0000256" key="5">
    <source>
        <dbReference type="ARBA" id="ARBA00022597"/>
    </source>
</evidence>
<dbReference type="RefSeq" id="WP_148377563.1">
    <property type="nucleotide sequence ID" value="NZ_VSIY01000005.1"/>
</dbReference>
<keyword evidence="9" id="KW-0625">Polysaccharide transport</keyword>
<dbReference type="GO" id="GO:0043190">
    <property type="term" value="C:ATP-binding cassette (ABC) transporter complex"/>
    <property type="evidence" value="ECO:0007669"/>
    <property type="project" value="InterPro"/>
</dbReference>
<keyword evidence="10 11" id="KW-0472">Membrane</keyword>
<evidence type="ECO:0000256" key="6">
    <source>
        <dbReference type="ARBA" id="ARBA00022692"/>
    </source>
</evidence>
<keyword evidence="3 11" id="KW-0813">Transport</keyword>
<feature type="domain" description="ABC transmembrane type-2" evidence="12">
    <location>
        <begin position="36"/>
        <end position="258"/>
    </location>
</feature>
<name>A0A5D0RMH4_9RHOB</name>
<comment type="similarity">
    <text evidence="2 11">Belongs to the ABC-2 integral membrane protein family.</text>
</comment>
<evidence type="ECO:0000256" key="7">
    <source>
        <dbReference type="ARBA" id="ARBA00022903"/>
    </source>
</evidence>
<reference evidence="13 14" key="1">
    <citation type="submission" date="2019-08" db="EMBL/GenBank/DDBJ databases">
        <title>Identification of a novel species of the genus Boseongicola.</title>
        <authorList>
            <person name="Zhang X.-Q."/>
        </authorList>
    </citation>
    <scope>NUCLEOTIDE SEQUENCE [LARGE SCALE GENOMIC DNA]</scope>
    <source>
        <strain evidence="13 14">HY14</strain>
    </source>
</reference>
<keyword evidence="5" id="KW-0762">Sugar transport</keyword>
<evidence type="ECO:0000256" key="4">
    <source>
        <dbReference type="ARBA" id="ARBA00022475"/>
    </source>
</evidence>
<feature type="transmembrane region" description="Helical" evidence="11">
    <location>
        <begin position="183"/>
        <end position="206"/>
    </location>
</feature>
<dbReference type="InterPro" id="IPR000412">
    <property type="entry name" value="ABC_2_transport"/>
</dbReference>
<feature type="transmembrane region" description="Helical" evidence="11">
    <location>
        <begin position="150"/>
        <end position="171"/>
    </location>
</feature>
<feature type="transmembrane region" description="Helical" evidence="11">
    <location>
        <begin position="65"/>
        <end position="84"/>
    </location>
</feature>
<dbReference type="PANTHER" id="PTHR30413">
    <property type="entry name" value="INNER MEMBRANE TRANSPORT PERMEASE"/>
    <property type="match status" value="1"/>
</dbReference>
<dbReference type="InterPro" id="IPR047817">
    <property type="entry name" value="ABC2_TM_bact-type"/>
</dbReference>
<organism evidence="13 14">
    <name type="scientific">Maritimibacter fusiformis</name>
    <dbReference type="NCBI Taxonomy" id="2603819"/>
    <lineage>
        <taxon>Bacteria</taxon>
        <taxon>Pseudomonadati</taxon>
        <taxon>Pseudomonadota</taxon>
        <taxon>Alphaproteobacteria</taxon>
        <taxon>Rhodobacterales</taxon>
        <taxon>Roseobacteraceae</taxon>
        <taxon>Maritimibacter</taxon>
    </lineage>
</organism>
<evidence type="ECO:0000256" key="9">
    <source>
        <dbReference type="ARBA" id="ARBA00023047"/>
    </source>
</evidence>
<evidence type="ECO:0000313" key="13">
    <source>
        <dbReference type="EMBL" id="TYB81754.1"/>
    </source>
</evidence>
<feature type="transmembrane region" description="Helical" evidence="11">
    <location>
        <begin position="117"/>
        <end position="138"/>
    </location>
</feature>
<keyword evidence="4 11" id="KW-1003">Cell membrane</keyword>
<dbReference type="GO" id="GO:0015774">
    <property type="term" value="P:polysaccharide transport"/>
    <property type="evidence" value="ECO:0007669"/>
    <property type="project" value="UniProtKB-KW"/>
</dbReference>
<evidence type="ECO:0000313" key="14">
    <source>
        <dbReference type="Proteomes" id="UP000322080"/>
    </source>
</evidence>
<dbReference type="PANTHER" id="PTHR30413:SF10">
    <property type="entry name" value="CAPSULE POLYSACCHARIDE EXPORT INNER-MEMBRANE PROTEIN CTRC"/>
    <property type="match status" value="1"/>
</dbReference>
<gene>
    <name evidence="13" type="ORF">FVF75_08595</name>
</gene>
<dbReference type="GO" id="GO:0015920">
    <property type="term" value="P:lipopolysaccharide transport"/>
    <property type="evidence" value="ECO:0007669"/>
    <property type="project" value="TreeGrafter"/>
</dbReference>
<proteinExistence type="inferred from homology"/>
<evidence type="ECO:0000256" key="11">
    <source>
        <dbReference type="RuleBase" id="RU361157"/>
    </source>
</evidence>
<dbReference type="AlphaFoldDB" id="A0A5D0RMH4"/>
<sequence>MTQAVRDYYSASVAFGRVIVALVLREARVRYGRSRLGYFWAVVEPAIMIAFLTVVFTAFRNTQPAAGGSFAIFFATGVLPFQMFRTSSTRISSALEANRPLFNYPLVRQLDTVFARAVLEVSTHIVVMILVFTFQYFFFHASPPADIGMILIAIGLLAALALGIGMIIAVITQVIPSITEFYAVIMGASFFLSAVIYPLSVVPSYYREFLLWNPLVHGIEAFRAGFFAGYRADDMDLSYLGLFALSAVAIGMIADRIVTKDET</sequence>
<dbReference type="PRINTS" id="PR00164">
    <property type="entry name" value="ABC2TRNSPORT"/>
</dbReference>
<keyword evidence="6 11" id="KW-0812">Transmembrane</keyword>
<accession>A0A5D0RMH4</accession>
<comment type="subcellular location">
    <subcellularLocation>
        <location evidence="11">Cell inner membrane</location>
        <topology evidence="11">Multi-pass membrane protein</topology>
    </subcellularLocation>
    <subcellularLocation>
        <location evidence="1">Cell membrane</location>
        <topology evidence="1">Multi-pass membrane protein</topology>
    </subcellularLocation>
</comment>
<evidence type="ECO:0000256" key="3">
    <source>
        <dbReference type="ARBA" id="ARBA00022448"/>
    </source>
</evidence>
<evidence type="ECO:0000256" key="1">
    <source>
        <dbReference type="ARBA" id="ARBA00004651"/>
    </source>
</evidence>
<evidence type="ECO:0000259" key="12">
    <source>
        <dbReference type="PROSITE" id="PS51012"/>
    </source>
</evidence>
<evidence type="ECO:0000256" key="8">
    <source>
        <dbReference type="ARBA" id="ARBA00022989"/>
    </source>
</evidence>
<dbReference type="InterPro" id="IPR013525">
    <property type="entry name" value="ABC2_TM"/>
</dbReference>
<keyword evidence="14" id="KW-1185">Reference proteome</keyword>